<dbReference type="InterPro" id="IPR020617">
    <property type="entry name" value="Thiolase_C"/>
</dbReference>
<evidence type="ECO:0000256" key="5">
    <source>
        <dbReference type="PIRSR" id="PIRSR000429-1"/>
    </source>
</evidence>
<accession>A0AAD4NA19</accession>
<evidence type="ECO:0000256" key="6">
    <source>
        <dbReference type="RuleBase" id="RU003557"/>
    </source>
</evidence>
<comment type="pathway">
    <text evidence="1">Lipid metabolism.</text>
</comment>
<keyword evidence="3 6" id="KW-0808">Transferase</keyword>
<dbReference type="PROSITE" id="PS00099">
    <property type="entry name" value="THIOLASE_3"/>
    <property type="match status" value="1"/>
</dbReference>
<sequence>MSGTLQDVYIVSAVRTPIAAFRGSFAAVGPVELGAVVSKEALSRAGVKPEDVEETVAGSVLTAGQGQNVARQIALKAGVPEHRNAYTVNKVCSSSLKALILASQSIQLGCRNTCLVVGVESMSQTPFYLARGEHGYGEVKLADGIQRDGISDAILNEAMGMCAEKTVKDYKFTRQQQDEYALSSYERAANAWKNGDYKAEVVPVSVKQRRGPDVVVAEDEEYKRLLKEKVPTLPTAFVKDGTGTITAANASSLNDGAAAVVVVSGKVTKPAKPLAKVVAYAEGGRAPVDFTVAPVNAVLTLLETAGIPKEKVSRWEINEAFSVTALAFIKELGLDRNTVNARGGAVALGHPIGMSGARIVVTLVHQLNPGEYGVAAICNGGGEATALLVQRC</sequence>
<feature type="domain" description="Thiolase N-terminal" evidence="7">
    <location>
        <begin position="8"/>
        <end position="264"/>
    </location>
</feature>
<dbReference type="EMBL" id="JAKKPZ010000006">
    <property type="protein sequence ID" value="KAI1720262.1"/>
    <property type="molecule type" value="Genomic_DNA"/>
</dbReference>
<dbReference type="PROSITE" id="PS00737">
    <property type="entry name" value="THIOLASE_2"/>
    <property type="match status" value="1"/>
</dbReference>
<dbReference type="CDD" id="cd00751">
    <property type="entry name" value="thiolase"/>
    <property type="match status" value="1"/>
</dbReference>
<feature type="domain" description="Thiolase C-terminal" evidence="8">
    <location>
        <begin position="272"/>
        <end position="391"/>
    </location>
</feature>
<evidence type="ECO:0000256" key="3">
    <source>
        <dbReference type="ARBA" id="ARBA00022679"/>
    </source>
</evidence>
<dbReference type="NCBIfam" id="TIGR01930">
    <property type="entry name" value="AcCoA-C-Actrans"/>
    <property type="match status" value="1"/>
</dbReference>
<evidence type="ECO:0000259" key="7">
    <source>
        <dbReference type="Pfam" id="PF00108"/>
    </source>
</evidence>
<keyword evidence="4 6" id="KW-0012">Acyltransferase</keyword>
<comment type="similarity">
    <text evidence="2 6">Belongs to the thiolase-like superfamily. Thiolase family.</text>
</comment>
<dbReference type="InterPro" id="IPR020610">
    <property type="entry name" value="Thiolase_AS"/>
</dbReference>
<dbReference type="AlphaFoldDB" id="A0AAD4NA19"/>
<gene>
    <name evidence="9" type="ORF">DdX_05646</name>
</gene>
<dbReference type="PANTHER" id="PTHR18919">
    <property type="entry name" value="ACETYL-COA C-ACYLTRANSFERASE"/>
    <property type="match status" value="1"/>
</dbReference>
<evidence type="ECO:0000259" key="8">
    <source>
        <dbReference type="Pfam" id="PF02803"/>
    </source>
</evidence>
<dbReference type="GO" id="GO:0005739">
    <property type="term" value="C:mitochondrion"/>
    <property type="evidence" value="ECO:0007669"/>
    <property type="project" value="TreeGrafter"/>
</dbReference>
<dbReference type="Gene3D" id="3.40.47.10">
    <property type="match status" value="1"/>
</dbReference>
<reference evidence="9" key="1">
    <citation type="submission" date="2022-01" db="EMBL/GenBank/DDBJ databases">
        <title>Genome Sequence Resource for Two Populations of Ditylenchus destructor, the Migratory Endoparasitic Phytonematode.</title>
        <authorList>
            <person name="Zhang H."/>
            <person name="Lin R."/>
            <person name="Xie B."/>
        </authorList>
    </citation>
    <scope>NUCLEOTIDE SEQUENCE</scope>
    <source>
        <strain evidence="9">BazhouSP</strain>
    </source>
</reference>
<keyword evidence="10" id="KW-1185">Reference proteome</keyword>
<name>A0AAD4NA19_9BILA</name>
<dbReference type="Pfam" id="PF00108">
    <property type="entry name" value="Thiolase_N"/>
    <property type="match status" value="1"/>
</dbReference>
<dbReference type="PIRSF" id="PIRSF000429">
    <property type="entry name" value="Ac-CoA_Ac_transf"/>
    <property type="match status" value="1"/>
</dbReference>
<dbReference type="InterPro" id="IPR002155">
    <property type="entry name" value="Thiolase"/>
</dbReference>
<comment type="caution">
    <text evidence="9">The sequence shown here is derived from an EMBL/GenBank/DDBJ whole genome shotgun (WGS) entry which is preliminary data.</text>
</comment>
<dbReference type="PROSITE" id="PS00098">
    <property type="entry name" value="THIOLASE_1"/>
    <property type="match status" value="1"/>
</dbReference>
<feature type="active site" description="Acyl-thioester intermediate" evidence="5">
    <location>
        <position position="92"/>
    </location>
</feature>
<evidence type="ECO:0000313" key="9">
    <source>
        <dbReference type="EMBL" id="KAI1720262.1"/>
    </source>
</evidence>
<evidence type="ECO:0000256" key="4">
    <source>
        <dbReference type="ARBA" id="ARBA00023315"/>
    </source>
</evidence>
<dbReference type="InterPro" id="IPR020615">
    <property type="entry name" value="Thiolase_acyl_enz_int_AS"/>
</dbReference>
<feature type="active site" description="Proton acceptor" evidence="5">
    <location>
        <position position="350"/>
    </location>
</feature>
<dbReference type="GO" id="GO:0006635">
    <property type="term" value="P:fatty acid beta-oxidation"/>
    <property type="evidence" value="ECO:0007669"/>
    <property type="project" value="TreeGrafter"/>
</dbReference>
<protein>
    <submittedName>
        <fullName evidence="9">Acetyl-CoA acetyltransferase</fullName>
    </submittedName>
</protein>
<dbReference type="SUPFAM" id="SSF53901">
    <property type="entry name" value="Thiolase-like"/>
    <property type="match status" value="2"/>
</dbReference>
<dbReference type="InterPro" id="IPR020616">
    <property type="entry name" value="Thiolase_N"/>
</dbReference>
<evidence type="ECO:0000256" key="1">
    <source>
        <dbReference type="ARBA" id="ARBA00005189"/>
    </source>
</evidence>
<dbReference type="Proteomes" id="UP001201812">
    <property type="component" value="Unassembled WGS sequence"/>
</dbReference>
<dbReference type="Pfam" id="PF02803">
    <property type="entry name" value="Thiolase_C"/>
    <property type="match status" value="1"/>
</dbReference>
<proteinExistence type="inferred from homology"/>
<dbReference type="InterPro" id="IPR020613">
    <property type="entry name" value="Thiolase_CS"/>
</dbReference>
<dbReference type="PANTHER" id="PTHR18919:SF133">
    <property type="entry name" value="ACETYL-COA C-ACETYLTRANSFERASE"/>
    <property type="match status" value="1"/>
</dbReference>
<organism evidence="9 10">
    <name type="scientific">Ditylenchus destructor</name>
    <dbReference type="NCBI Taxonomy" id="166010"/>
    <lineage>
        <taxon>Eukaryota</taxon>
        <taxon>Metazoa</taxon>
        <taxon>Ecdysozoa</taxon>
        <taxon>Nematoda</taxon>
        <taxon>Chromadorea</taxon>
        <taxon>Rhabditida</taxon>
        <taxon>Tylenchina</taxon>
        <taxon>Tylenchomorpha</taxon>
        <taxon>Sphaerularioidea</taxon>
        <taxon>Anguinidae</taxon>
        <taxon>Anguininae</taxon>
        <taxon>Ditylenchus</taxon>
    </lineage>
</organism>
<evidence type="ECO:0000256" key="2">
    <source>
        <dbReference type="ARBA" id="ARBA00010982"/>
    </source>
</evidence>
<evidence type="ECO:0000313" key="10">
    <source>
        <dbReference type="Proteomes" id="UP001201812"/>
    </source>
</evidence>
<dbReference type="GO" id="GO:0003985">
    <property type="term" value="F:acetyl-CoA C-acetyltransferase activity"/>
    <property type="evidence" value="ECO:0007669"/>
    <property type="project" value="TreeGrafter"/>
</dbReference>
<dbReference type="InterPro" id="IPR016039">
    <property type="entry name" value="Thiolase-like"/>
</dbReference>
<feature type="active site" description="Proton acceptor" evidence="5">
    <location>
        <position position="378"/>
    </location>
</feature>